<evidence type="ECO:0000313" key="3">
    <source>
        <dbReference type="EMBL" id="TEB07581.1"/>
    </source>
</evidence>
<dbReference type="InterPro" id="IPR025306">
    <property type="entry name" value="Zn-bnd_dom_prob"/>
</dbReference>
<dbReference type="AlphaFoldDB" id="A0A4Y7RFM5"/>
<dbReference type="InterPro" id="IPR026363">
    <property type="entry name" value="CxxC-x17-CxxC_dom"/>
</dbReference>
<feature type="domain" description="CxxC-x17-CxxC" evidence="2">
    <location>
        <begin position="66"/>
        <end position="101"/>
    </location>
</feature>
<keyword evidence="4" id="KW-1185">Reference proteome</keyword>
<dbReference type="Pfam" id="PF23477">
    <property type="entry name" value="zf_Tbcl_2"/>
    <property type="match status" value="1"/>
</dbReference>
<dbReference type="Pfam" id="PF13451">
    <property type="entry name" value="zf_Tbcl"/>
    <property type="match status" value="1"/>
</dbReference>
<dbReference type="NCBIfam" id="TIGR04272">
    <property type="entry name" value="cxxc_cxxc_Mbark"/>
    <property type="match status" value="1"/>
</dbReference>
<evidence type="ECO:0000259" key="2">
    <source>
        <dbReference type="Pfam" id="PF23477"/>
    </source>
</evidence>
<dbReference type="RefSeq" id="WP_134217801.1">
    <property type="nucleotide sequence ID" value="NZ_QFGA01000001.1"/>
</dbReference>
<accession>A0A4Y7RFM5</accession>
<comment type="caution">
    <text evidence="3">The sequence shown here is derived from an EMBL/GenBank/DDBJ whole genome shotgun (WGS) entry which is preliminary data.</text>
</comment>
<gene>
    <name evidence="3" type="ORF">Psch_01136</name>
</gene>
<evidence type="ECO:0000259" key="1">
    <source>
        <dbReference type="Pfam" id="PF13451"/>
    </source>
</evidence>
<protein>
    <submittedName>
        <fullName evidence="3">Uncharacterized protein</fullName>
    </submittedName>
</protein>
<reference evidence="3 4" key="1">
    <citation type="journal article" date="2018" name="Environ. Microbiol.">
        <title>Novel energy conservation strategies and behaviour of Pelotomaculum schinkii driving syntrophic propionate catabolism.</title>
        <authorList>
            <person name="Hidalgo-Ahumada C.A.P."/>
            <person name="Nobu M.K."/>
            <person name="Narihiro T."/>
            <person name="Tamaki H."/>
            <person name="Liu W.T."/>
            <person name="Kamagata Y."/>
            <person name="Stams A.J.M."/>
            <person name="Imachi H."/>
            <person name="Sousa D.Z."/>
        </authorList>
    </citation>
    <scope>NUCLEOTIDE SEQUENCE [LARGE SCALE GENOMIC DNA]</scope>
    <source>
        <strain evidence="3 4">HH</strain>
    </source>
</reference>
<dbReference type="Proteomes" id="UP000298324">
    <property type="component" value="Unassembled WGS sequence"/>
</dbReference>
<proteinExistence type="predicted"/>
<name>A0A4Y7RFM5_9FIRM</name>
<dbReference type="EMBL" id="QFGA01000001">
    <property type="protein sequence ID" value="TEB07581.1"/>
    <property type="molecule type" value="Genomic_DNA"/>
</dbReference>
<feature type="domain" description="Probable zinc-binding" evidence="1">
    <location>
        <begin position="5"/>
        <end position="49"/>
    </location>
</feature>
<organism evidence="3 4">
    <name type="scientific">Pelotomaculum schinkii</name>
    <dbReference type="NCBI Taxonomy" id="78350"/>
    <lineage>
        <taxon>Bacteria</taxon>
        <taxon>Bacillati</taxon>
        <taxon>Bacillota</taxon>
        <taxon>Clostridia</taxon>
        <taxon>Eubacteriales</taxon>
        <taxon>Desulfotomaculaceae</taxon>
        <taxon>Pelotomaculum</taxon>
    </lineage>
</organism>
<sequence>MFTGKTLVCKDCGMEFEFTAGEQEFFAEKGFTNEPSRCPACRAARKNSRGREQGRFAGGQGNRPNRQMYEATCDDCGQIARVPFQPDGSKPVYCSECFRNYRRYAD</sequence>
<evidence type="ECO:0000313" key="4">
    <source>
        <dbReference type="Proteomes" id="UP000298324"/>
    </source>
</evidence>